<keyword evidence="1" id="KW-0472">Membrane</keyword>
<dbReference type="Pfam" id="PF13239">
    <property type="entry name" value="2TM"/>
    <property type="match status" value="1"/>
</dbReference>
<organism evidence="3 4">
    <name type="scientific">Flavobacterium hydrocarbonoxydans</name>
    <dbReference type="NCBI Taxonomy" id="2683249"/>
    <lineage>
        <taxon>Bacteria</taxon>
        <taxon>Pseudomonadati</taxon>
        <taxon>Bacteroidota</taxon>
        <taxon>Flavobacteriia</taxon>
        <taxon>Flavobacteriales</taxon>
        <taxon>Flavobacteriaceae</taxon>
        <taxon>Flavobacterium</taxon>
    </lineage>
</organism>
<feature type="transmembrane region" description="Helical" evidence="1">
    <location>
        <begin position="30"/>
        <end position="50"/>
    </location>
</feature>
<evidence type="ECO:0000259" key="2">
    <source>
        <dbReference type="Pfam" id="PF13239"/>
    </source>
</evidence>
<feature type="transmembrane region" description="Helical" evidence="1">
    <location>
        <begin position="62"/>
        <end position="88"/>
    </location>
</feature>
<evidence type="ECO:0000256" key="1">
    <source>
        <dbReference type="SAM" id="Phobius"/>
    </source>
</evidence>
<sequence length="111" mass="13168">MQDKYPQEESPEEQELKKIVTKKVVKLKSFYTHALLYALGIVVYVLKVYFGAPFNFFPLQYINGFVMAIWTIAFLVSAVDLFASYKIFGEEWEERKMKSILDKKIKKQKWE</sequence>
<keyword evidence="4" id="KW-1185">Reference proteome</keyword>
<feature type="domain" description="2TM" evidence="2">
    <location>
        <begin position="22"/>
        <end position="101"/>
    </location>
</feature>
<keyword evidence="1" id="KW-1133">Transmembrane helix</keyword>
<dbReference type="AlphaFoldDB" id="A0A6I4NWH0"/>
<reference evidence="3 4" key="1">
    <citation type="submission" date="2019-12" db="EMBL/GenBank/DDBJ databases">
        <authorList>
            <person name="Kim Y.S."/>
        </authorList>
    </citation>
    <scope>NUCLEOTIDE SEQUENCE [LARGE SCALE GENOMIC DNA]</scope>
    <source>
        <strain evidence="3 4">GA093</strain>
    </source>
</reference>
<dbReference type="EMBL" id="WSTB01000010">
    <property type="protein sequence ID" value="MWB96029.1"/>
    <property type="molecule type" value="Genomic_DNA"/>
</dbReference>
<comment type="caution">
    <text evidence="3">The sequence shown here is derived from an EMBL/GenBank/DDBJ whole genome shotgun (WGS) entry which is preliminary data.</text>
</comment>
<name>A0A6I4NWH0_9FLAO</name>
<proteinExistence type="predicted"/>
<gene>
    <name evidence="3" type="ORF">GON26_16815</name>
</gene>
<evidence type="ECO:0000313" key="4">
    <source>
        <dbReference type="Proteomes" id="UP000471501"/>
    </source>
</evidence>
<accession>A0A6I4NWH0</accession>
<keyword evidence="1" id="KW-0812">Transmembrane</keyword>
<evidence type="ECO:0000313" key="3">
    <source>
        <dbReference type="EMBL" id="MWB96029.1"/>
    </source>
</evidence>
<dbReference type="InterPro" id="IPR025698">
    <property type="entry name" value="2TM_dom"/>
</dbReference>
<protein>
    <recommendedName>
        <fullName evidence="2">2TM domain-containing protein</fullName>
    </recommendedName>
</protein>
<dbReference type="Proteomes" id="UP000471501">
    <property type="component" value="Unassembled WGS sequence"/>
</dbReference>